<gene>
    <name evidence="1" type="ORF">F4562_005240</name>
</gene>
<accession>A0A7W9MJ39</accession>
<keyword evidence="2" id="KW-1185">Reference proteome</keyword>
<protein>
    <recommendedName>
        <fullName evidence="3">Prokaryotic metallothionein</fullName>
    </recommendedName>
</protein>
<name>A0A7W9MJ39_9ACTN</name>
<reference evidence="1 2" key="1">
    <citation type="submission" date="2020-08" db="EMBL/GenBank/DDBJ databases">
        <title>Sequencing the genomes of 1000 actinobacteria strains.</title>
        <authorList>
            <person name="Klenk H.-P."/>
        </authorList>
    </citation>
    <scope>NUCLEOTIDE SEQUENCE [LARGE SCALE GENOMIC DNA]</scope>
    <source>
        <strain evidence="1 2">DSM 46887</strain>
    </source>
</reference>
<organism evidence="1 2">
    <name type="scientific">Streptosporangium becharense</name>
    <dbReference type="NCBI Taxonomy" id="1816182"/>
    <lineage>
        <taxon>Bacteria</taxon>
        <taxon>Bacillati</taxon>
        <taxon>Actinomycetota</taxon>
        <taxon>Actinomycetes</taxon>
        <taxon>Streptosporangiales</taxon>
        <taxon>Streptosporangiaceae</taxon>
        <taxon>Streptosporangium</taxon>
    </lineage>
</organism>
<dbReference type="Proteomes" id="UP000540685">
    <property type="component" value="Unassembled WGS sequence"/>
</dbReference>
<evidence type="ECO:0000313" key="1">
    <source>
        <dbReference type="EMBL" id="MBB5822178.1"/>
    </source>
</evidence>
<dbReference type="RefSeq" id="WP_184544403.1">
    <property type="nucleotide sequence ID" value="NZ_JACHMP010000001.1"/>
</dbReference>
<evidence type="ECO:0000313" key="2">
    <source>
        <dbReference type="Proteomes" id="UP000540685"/>
    </source>
</evidence>
<proteinExistence type="predicted"/>
<sequence length="81" mass="8940">MAQCEVCGNDYDMSFEVHAQGKVHVFDSFECAIQRMAPICEHCQVRIVGHGVQAGRRWFCCAHCARQEGAAAIVDRVEAGV</sequence>
<dbReference type="AlphaFoldDB" id="A0A7W9MJ39"/>
<dbReference type="EMBL" id="JACHMP010000001">
    <property type="protein sequence ID" value="MBB5822178.1"/>
    <property type="molecule type" value="Genomic_DNA"/>
</dbReference>
<evidence type="ECO:0008006" key="3">
    <source>
        <dbReference type="Google" id="ProtNLM"/>
    </source>
</evidence>
<comment type="caution">
    <text evidence="1">The sequence shown here is derived from an EMBL/GenBank/DDBJ whole genome shotgun (WGS) entry which is preliminary data.</text>
</comment>